<dbReference type="SUPFAM" id="SSF88946">
    <property type="entry name" value="Sigma2 domain of RNA polymerase sigma factors"/>
    <property type="match status" value="1"/>
</dbReference>
<dbReference type="InterPro" id="IPR007627">
    <property type="entry name" value="RNA_pol_sigma70_r2"/>
</dbReference>
<reference evidence="7 8" key="1">
    <citation type="submission" date="2018-07" db="EMBL/GenBank/DDBJ databases">
        <title>Chitinophaga K2CV101002-2 sp. nov., isolated from a monsoon evergreen broad-leaved forest soil.</title>
        <authorList>
            <person name="Lv Y."/>
        </authorList>
    </citation>
    <scope>NUCLEOTIDE SEQUENCE [LARGE SCALE GENOMIC DNA]</scope>
    <source>
        <strain evidence="7 8">GDMCC 1.1288</strain>
    </source>
</reference>
<dbReference type="GO" id="GO:0016987">
    <property type="term" value="F:sigma factor activity"/>
    <property type="evidence" value="ECO:0007669"/>
    <property type="project" value="UniProtKB-KW"/>
</dbReference>
<dbReference type="InterPro" id="IPR014327">
    <property type="entry name" value="RNA_pol_sigma70_bacteroid"/>
</dbReference>
<evidence type="ECO:0000259" key="5">
    <source>
        <dbReference type="Pfam" id="PF04542"/>
    </source>
</evidence>
<evidence type="ECO:0000259" key="6">
    <source>
        <dbReference type="Pfam" id="PF08281"/>
    </source>
</evidence>
<dbReference type="NCBIfam" id="TIGR02937">
    <property type="entry name" value="sigma70-ECF"/>
    <property type="match status" value="1"/>
</dbReference>
<evidence type="ECO:0000256" key="1">
    <source>
        <dbReference type="ARBA" id="ARBA00010641"/>
    </source>
</evidence>
<dbReference type="OrthoDB" id="659948at2"/>
<dbReference type="InterPro" id="IPR014284">
    <property type="entry name" value="RNA_pol_sigma-70_dom"/>
</dbReference>
<dbReference type="NCBIfam" id="TIGR02985">
    <property type="entry name" value="Sig70_bacteroi1"/>
    <property type="match status" value="1"/>
</dbReference>
<dbReference type="AlphaFoldDB" id="A0A3E1YH06"/>
<dbReference type="InterPro" id="IPR013324">
    <property type="entry name" value="RNA_pol_sigma_r3/r4-like"/>
</dbReference>
<dbReference type="Gene3D" id="1.10.1740.10">
    <property type="match status" value="1"/>
</dbReference>
<keyword evidence="4" id="KW-0804">Transcription</keyword>
<dbReference type="InterPro" id="IPR013249">
    <property type="entry name" value="RNA_pol_sigma70_r4_t2"/>
</dbReference>
<dbReference type="RefSeq" id="WP_116973843.1">
    <property type="nucleotide sequence ID" value="NZ_QPMM01000001.1"/>
</dbReference>
<dbReference type="InterPro" id="IPR013325">
    <property type="entry name" value="RNA_pol_sigma_r2"/>
</dbReference>
<evidence type="ECO:0000313" key="8">
    <source>
        <dbReference type="Proteomes" id="UP000260644"/>
    </source>
</evidence>
<dbReference type="PANTHER" id="PTHR43133:SF46">
    <property type="entry name" value="RNA POLYMERASE SIGMA-70 FACTOR ECF SUBFAMILY"/>
    <property type="match status" value="1"/>
</dbReference>
<evidence type="ECO:0000313" key="7">
    <source>
        <dbReference type="EMBL" id="RFS26652.1"/>
    </source>
</evidence>
<dbReference type="Pfam" id="PF08281">
    <property type="entry name" value="Sigma70_r4_2"/>
    <property type="match status" value="1"/>
</dbReference>
<dbReference type="Pfam" id="PF04542">
    <property type="entry name" value="Sigma70_r2"/>
    <property type="match status" value="1"/>
</dbReference>
<sequence length="182" mass="21097">MQDVALIRNGDQKAFETCFNHYWPSLYSFALKILGNSADAKDVVQQVFISIWARRDKLNITTSLESYLHQAVKYQSIKKLQEIINRPEDLEHVQEFILPVLNDIWQKMETADIFKQIDHQLDKLPGKTKEIFMLSRKQQLSISEIAGRLNISEKTVRNQLHIALKALRHHIAVAVVMSQLMS</sequence>
<protein>
    <submittedName>
        <fullName evidence="7">RNA polymerase sigma-70 factor</fullName>
    </submittedName>
</protein>
<keyword evidence="2" id="KW-0805">Transcription regulation</keyword>
<keyword evidence="3" id="KW-0731">Sigma factor</keyword>
<evidence type="ECO:0000256" key="4">
    <source>
        <dbReference type="ARBA" id="ARBA00023163"/>
    </source>
</evidence>
<dbReference type="Proteomes" id="UP000260644">
    <property type="component" value="Unassembled WGS sequence"/>
</dbReference>
<feature type="domain" description="RNA polymerase sigma-70 region 2" evidence="5">
    <location>
        <begin position="19"/>
        <end position="79"/>
    </location>
</feature>
<feature type="domain" description="RNA polymerase sigma factor 70 region 4 type 2" evidence="6">
    <location>
        <begin position="116"/>
        <end position="167"/>
    </location>
</feature>
<proteinExistence type="inferred from homology"/>
<dbReference type="EMBL" id="QPMM01000001">
    <property type="protein sequence ID" value="RFS26652.1"/>
    <property type="molecule type" value="Genomic_DNA"/>
</dbReference>
<evidence type="ECO:0000256" key="3">
    <source>
        <dbReference type="ARBA" id="ARBA00023082"/>
    </source>
</evidence>
<dbReference type="InterPro" id="IPR039425">
    <property type="entry name" value="RNA_pol_sigma-70-like"/>
</dbReference>
<keyword evidence="8" id="KW-1185">Reference proteome</keyword>
<dbReference type="PANTHER" id="PTHR43133">
    <property type="entry name" value="RNA POLYMERASE ECF-TYPE SIGMA FACTO"/>
    <property type="match status" value="1"/>
</dbReference>
<comment type="caution">
    <text evidence="7">The sequence shown here is derived from an EMBL/GenBank/DDBJ whole genome shotgun (WGS) entry which is preliminary data.</text>
</comment>
<organism evidence="7 8">
    <name type="scientific">Chitinophaga silvatica</name>
    <dbReference type="NCBI Taxonomy" id="2282649"/>
    <lineage>
        <taxon>Bacteria</taxon>
        <taxon>Pseudomonadati</taxon>
        <taxon>Bacteroidota</taxon>
        <taxon>Chitinophagia</taxon>
        <taxon>Chitinophagales</taxon>
        <taxon>Chitinophagaceae</taxon>
        <taxon>Chitinophaga</taxon>
    </lineage>
</organism>
<name>A0A3E1YH06_9BACT</name>
<dbReference type="GO" id="GO:0003677">
    <property type="term" value="F:DNA binding"/>
    <property type="evidence" value="ECO:0007669"/>
    <property type="project" value="InterPro"/>
</dbReference>
<accession>A0A3E1YH06</accession>
<dbReference type="CDD" id="cd06171">
    <property type="entry name" value="Sigma70_r4"/>
    <property type="match status" value="1"/>
</dbReference>
<evidence type="ECO:0000256" key="2">
    <source>
        <dbReference type="ARBA" id="ARBA00023015"/>
    </source>
</evidence>
<dbReference type="Gene3D" id="1.10.10.10">
    <property type="entry name" value="Winged helix-like DNA-binding domain superfamily/Winged helix DNA-binding domain"/>
    <property type="match status" value="1"/>
</dbReference>
<dbReference type="GO" id="GO:0006352">
    <property type="term" value="P:DNA-templated transcription initiation"/>
    <property type="evidence" value="ECO:0007669"/>
    <property type="project" value="InterPro"/>
</dbReference>
<dbReference type="InterPro" id="IPR036388">
    <property type="entry name" value="WH-like_DNA-bd_sf"/>
</dbReference>
<gene>
    <name evidence="7" type="ORF">DVR12_02355</name>
</gene>
<comment type="similarity">
    <text evidence="1">Belongs to the sigma-70 factor family. ECF subfamily.</text>
</comment>
<dbReference type="SUPFAM" id="SSF88659">
    <property type="entry name" value="Sigma3 and sigma4 domains of RNA polymerase sigma factors"/>
    <property type="match status" value="1"/>
</dbReference>